<dbReference type="Gene3D" id="3.40.30.10">
    <property type="entry name" value="Glutaredoxin"/>
    <property type="match status" value="1"/>
</dbReference>
<reference evidence="1 2" key="1">
    <citation type="journal article" date="2021" name="BMC Genomics">
        <title>Genome-resolved metagenome and metatranscriptome analyses of thermophilic composting reveal key bacterial players and their metabolic interactions.</title>
        <authorList>
            <person name="Braga L.P.P."/>
            <person name="Pereira R.V."/>
            <person name="Martins L.F."/>
            <person name="Moura L.M.S."/>
            <person name="Sanchez F.B."/>
            <person name="Patane J.S.L."/>
            <person name="da Silva A.M."/>
            <person name="Setubal J.C."/>
        </authorList>
    </citation>
    <scope>NUCLEOTIDE SEQUENCE [LARGE SCALE GENOMIC DNA]</scope>
    <source>
        <strain evidence="1">ZC4RG45</strain>
    </source>
</reference>
<evidence type="ECO:0000313" key="2">
    <source>
        <dbReference type="Proteomes" id="UP000249324"/>
    </source>
</evidence>
<dbReference type="SUPFAM" id="SSF52833">
    <property type="entry name" value="Thioredoxin-like"/>
    <property type="match status" value="1"/>
</dbReference>
<proteinExistence type="predicted"/>
<evidence type="ECO:0000313" key="1">
    <source>
        <dbReference type="EMBL" id="MFO7192595.1"/>
    </source>
</evidence>
<protein>
    <submittedName>
        <fullName evidence="1">Disulfide bond formation protein DsbA</fullName>
    </submittedName>
</protein>
<dbReference type="Proteomes" id="UP000249324">
    <property type="component" value="Unassembled WGS sequence"/>
</dbReference>
<dbReference type="AlphaFoldDB" id="A0ABD6FEW9"/>
<dbReference type="EMBL" id="QGUI02000112">
    <property type="protein sequence ID" value="MFO7192595.1"/>
    <property type="molecule type" value="Genomic_DNA"/>
</dbReference>
<dbReference type="InterPro" id="IPR053977">
    <property type="entry name" value="Rv2466c-like"/>
</dbReference>
<sequence length="207" mass="22677">MHTPITSSVDGARTRWVVDFWLDPACPLTRHTARWLTLVAEHRPVEIRWRVMSLAVLNEHRDDDPEGDTEGFLWIPARVAAAVQTEHGHAALGAFYDALWTDATGAEREWIDDLSEALVRAGLPAELADAGTSTEYDAALRASHRAGVDRIDAEVGTPVLAITTPDGQRHALFGPVLTAVPGLEEALRIWDGTLMLAGAATFREIKR</sequence>
<accession>A0ABD6FEW9</accession>
<dbReference type="InterPro" id="IPR036249">
    <property type="entry name" value="Thioredoxin-like_sf"/>
</dbReference>
<name>A0ABD6FEW9_9PSEU</name>
<gene>
    <name evidence="1" type="ORF">DIU77_010185</name>
</gene>
<comment type="caution">
    <text evidence="1">The sequence shown here is derived from an EMBL/GenBank/DDBJ whole genome shotgun (WGS) entry which is preliminary data.</text>
</comment>
<dbReference type="Pfam" id="PF22234">
    <property type="entry name" value="Rv2466c-like"/>
    <property type="match status" value="1"/>
</dbReference>
<organism evidence="1 2">
    <name type="scientific">Thermocrispum agreste</name>
    <dbReference type="NCBI Taxonomy" id="37925"/>
    <lineage>
        <taxon>Bacteria</taxon>
        <taxon>Bacillati</taxon>
        <taxon>Actinomycetota</taxon>
        <taxon>Actinomycetes</taxon>
        <taxon>Pseudonocardiales</taxon>
        <taxon>Pseudonocardiaceae</taxon>
        <taxon>Thermocrispum</taxon>
    </lineage>
</organism>